<protein>
    <recommendedName>
        <fullName evidence="1">Novel STAND NTPase 5 domain-containing protein</fullName>
    </recommendedName>
</protein>
<dbReference type="EMBL" id="CP045351">
    <property type="protein sequence ID" value="QFT28231.1"/>
    <property type="molecule type" value="Genomic_DNA"/>
</dbReference>
<dbReference type="RefSeq" id="WP_152432264.1">
    <property type="nucleotide sequence ID" value="NZ_CBCSDK010000013.1"/>
</dbReference>
<evidence type="ECO:0000313" key="3">
    <source>
        <dbReference type="Proteomes" id="UP000326936"/>
    </source>
</evidence>
<dbReference type="Gene3D" id="1.25.40.10">
    <property type="entry name" value="Tetratricopeptide repeat domain"/>
    <property type="match status" value="1"/>
</dbReference>
<proteinExistence type="predicted"/>
<evidence type="ECO:0000259" key="1">
    <source>
        <dbReference type="Pfam" id="PF25199"/>
    </source>
</evidence>
<sequence length="1038" mass="121004">MPVNQTLIERIKEGKVVLFLGSGALYGAKLPDCKNIPLGNDLRDLICDQFLDGEFKSESLAHVSDLAESSHSLHELQDYIKEYFSELIPAEFHSLICDFNWRAIFTTNYDHLVETVYKDSKKTPKRIIPILSNDDSLDITRKDSELIPLIKLHGCISRTRDNNIPLILTVEQYNDSLSSRKRLFNHLYELAYEYTIVFVGHSLQDSNIRSVLSSLEKEASNGMRHYLLKPNVKQAEIDLWARKKITAIDITFESFLRELDEKISAEQKVLGYIKSNTTHPIKLKYINDSNPSSLVIKLLSEQVDYLYSELPYELSHAEDFYSGVDLGWYPIAEGLAIKRSVFDELVREILESPDSEREYNTELFCIKGEAGSGKTVLLRQLAWEARLSSVGITLWVRDISFIDIDALHELCENTNERLFIFWDNAALNSIEINRVFNKLIKTNAAITIITAERYNEWNMKCDDLDSIVTKTHEIRYLSEFEIRELVKSLEDNNCLGPNLIHKTFEKRCEEFKEIHGRQLLVALHEATMGESFEDIIHNEYNNIFPIEAKKIYLTICTMNRLRLPVRAGLISRIHGICFDKFNDTLHRPLEKVVVVRQDKNGDYFYTARHSEIAEIVFNRALIDSSDRYQEYISIIRKLNTSYQTDKYIFRGMVKAKSLDELFNTLEDVRAIYEYAQDNLGDDPYILQQMANYERLRPNGNLEKAIEYLKIAKDIAHYDSSIIHTLSIIWRDKAKSTEDEHERRKYRAESRHYLDEIERTWGQSSHTSVTRLELLIDDFTDSLGDDDINDKTFRDTIRDIQKYISVVKQKFPNDSHISMLESKFADICNDTPNVIKNLEQAFEDSDKEPFIAIRLSELHIRNKVIDKAKIVLEKALERRRNNKDINFNYAELIRYHTDYKESDLLYYYQRAFSPEDRNYIAKFWFARFAYTSGDEELKRKAKKTFMNLRGAKVSYDSKHEVRDYEYDLERSKYSVIEGIILRISRDSGFVKLDRCGTEIFMHKNNNTELLWDALLTGDRLSFNLGFTFAGPIVINAKAL</sequence>
<reference evidence="2 3" key="1">
    <citation type="submission" date="2019-10" db="EMBL/GenBank/DDBJ databases">
        <title>Complete genome sequence of Vibrio sp. strain THAF100, isolated from non-filtered water from the water column of tank 6 of a marine aquarium containing stony-coral fragments. Water maintained at 26 degree C.</title>
        <authorList>
            <person name="Ruckert C."/>
            <person name="Franco A."/>
            <person name="Kalinowski J."/>
            <person name="Glaeser S."/>
        </authorList>
    </citation>
    <scope>NUCLEOTIDE SEQUENCE [LARGE SCALE GENOMIC DNA]</scope>
    <source>
        <strain evidence="2 3">THAF100</strain>
        <plasmid evidence="3">pthaf100_a</plasmid>
    </source>
</reference>
<dbReference type="InterPro" id="IPR029035">
    <property type="entry name" value="DHS-like_NAD/FAD-binding_dom"/>
</dbReference>
<dbReference type="AlphaFoldDB" id="A0A5P9CQK6"/>
<geneLocation type="plasmid" evidence="3">
    <name>pthaf100_a</name>
</geneLocation>
<gene>
    <name evidence="2" type="ORF">FIV01_17710</name>
</gene>
<dbReference type="InterPro" id="IPR011990">
    <property type="entry name" value="TPR-like_helical_dom_sf"/>
</dbReference>
<name>A0A5P9CQK6_9VIBR</name>
<dbReference type="Pfam" id="PF25199">
    <property type="entry name" value="nSTAND_NTPase5"/>
    <property type="match status" value="1"/>
</dbReference>
<dbReference type="SUPFAM" id="SSF52540">
    <property type="entry name" value="P-loop containing nucleoside triphosphate hydrolases"/>
    <property type="match status" value="1"/>
</dbReference>
<dbReference type="InterPro" id="IPR027417">
    <property type="entry name" value="P-loop_NTPase"/>
</dbReference>
<dbReference type="Pfam" id="PF13289">
    <property type="entry name" value="SIR2_2"/>
    <property type="match status" value="1"/>
</dbReference>
<keyword evidence="3" id="KW-1185">Reference proteome</keyword>
<dbReference type="OrthoDB" id="95129at2"/>
<feature type="domain" description="Novel STAND NTPase 5" evidence="1">
    <location>
        <begin position="319"/>
        <end position="464"/>
    </location>
</feature>
<dbReference type="InterPro" id="IPR057574">
    <property type="entry name" value="nSTAND_NTPase5_dom"/>
</dbReference>
<organism evidence="2 3">
    <name type="scientific">Vibrio aquimaris</name>
    <dbReference type="NCBI Taxonomy" id="2587862"/>
    <lineage>
        <taxon>Bacteria</taxon>
        <taxon>Pseudomonadati</taxon>
        <taxon>Pseudomonadota</taxon>
        <taxon>Gammaproteobacteria</taxon>
        <taxon>Vibrionales</taxon>
        <taxon>Vibrionaceae</taxon>
        <taxon>Vibrio</taxon>
    </lineage>
</organism>
<accession>A0A5P9CQK6</accession>
<evidence type="ECO:0000313" key="2">
    <source>
        <dbReference type="EMBL" id="QFT28231.1"/>
    </source>
</evidence>
<dbReference type="SUPFAM" id="SSF52467">
    <property type="entry name" value="DHS-like NAD/FAD-binding domain"/>
    <property type="match status" value="1"/>
</dbReference>
<dbReference type="KEGG" id="vaq:FIV01_17710"/>
<dbReference type="SUPFAM" id="SSF48452">
    <property type="entry name" value="TPR-like"/>
    <property type="match status" value="1"/>
</dbReference>
<dbReference type="Proteomes" id="UP000326936">
    <property type="component" value="Plasmid pTHAF100_a"/>
</dbReference>
<keyword evidence="2" id="KW-0614">Plasmid</keyword>